<accession>A0A9Q9ISZ1</accession>
<feature type="active site" description="Charge relay system" evidence="9">
    <location>
        <position position="405"/>
    </location>
</feature>
<dbReference type="InterPro" id="IPR000209">
    <property type="entry name" value="Peptidase_S8/S53_dom"/>
</dbReference>
<dbReference type="InterPro" id="IPR023828">
    <property type="entry name" value="Peptidase_S8_Ser-AS"/>
</dbReference>
<dbReference type="GO" id="GO:0006508">
    <property type="term" value="P:proteolysis"/>
    <property type="evidence" value="ECO:0007669"/>
    <property type="project" value="UniProtKB-KW"/>
</dbReference>
<comment type="similarity">
    <text evidence="2 9">Belongs to the peptidase S8 family.</text>
</comment>
<name>A0A9Q9ISZ1_9ACTN</name>
<keyword evidence="5 10" id="KW-0732">Signal</keyword>
<dbReference type="PANTHER" id="PTHR43806:SF11">
    <property type="entry name" value="CEREVISIN-RELATED"/>
    <property type="match status" value="1"/>
</dbReference>
<dbReference type="PANTHER" id="PTHR43806">
    <property type="entry name" value="PEPTIDASE S8"/>
    <property type="match status" value="1"/>
</dbReference>
<evidence type="ECO:0000313" key="14">
    <source>
        <dbReference type="Proteomes" id="UP001058003"/>
    </source>
</evidence>
<evidence type="ECO:0000256" key="4">
    <source>
        <dbReference type="ARBA" id="ARBA00022670"/>
    </source>
</evidence>
<keyword evidence="14" id="KW-1185">Reference proteome</keyword>
<evidence type="ECO:0000256" key="1">
    <source>
        <dbReference type="ARBA" id="ARBA00004613"/>
    </source>
</evidence>
<evidence type="ECO:0000256" key="9">
    <source>
        <dbReference type="PROSITE-ProRule" id="PRU01240"/>
    </source>
</evidence>
<evidence type="ECO:0000256" key="10">
    <source>
        <dbReference type="SAM" id="SignalP"/>
    </source>
</evidence>
<evidence type="ECO:0000259" key="11">
    <source>
        <dbReference type="Pfam" id="PF00082"/>
    </source>
</evidence>
<evidence type="ECO:0000256" key="7">
    <source>
        <dbReference type="ARBA" id="ARBA00022825"/>
    </source>
</evidence>
<evidence type="ECO:0000256" key="2">
    <source>
        <dbReference type="ARBA" id="ARBA00011073"/>
    </source>
</evidence>
<dbReference type="Pfam" id="PF00082">
    <property type="entry name" value="Peptidase_S8"/>
    <property type="match status" value="1"/>
</dbReference>
<dbReference type="GO" id="GO:0004252">
    <property type="term" value="F:serine-type endopeptidase activity"/>
    <property type="evidence" value="ECO:0007669"/>
    <property type="project" value="UniProtKB-UniRule"/>
</dbReference>
<feature type="signal peptide" evidence="10">
    <location>
        <begin position="1"/>
        <end position="29"/>
    </location>
</feature>
<dbReference type="PROSITE" id="PS00137">
    <property type="entry name" value="SUBTILASE_HIS"/>
    <property type="match status" value="1"/>
</dbReference>
<evidence type="ECO:0000256" key="8">
    <source>
        <dbReference type="ARBA" id="ARBA00023145"/>
    </source>
</evidence>
<comment type="subcellular location">
    <subcellularLocation>
        <location evidence="1">Secreted</location>
    </subcellularLocation>
</comment>
<dbReference type="InterPro" id="IPR022398">
    <property type="entry name" value="Peptidase_S8_His-AS"/>
</dbReference>
<keyword evidence="4 9" id="KW-0645">Protease</keyword>
<dbReference type="InterPro" id="IPR015500">
    <property type="entry name" value="Peptidase_S8_subtilisin-rel"/>
</dbReference>
<dbReference type="Pfam" id="PF22148">
    <property type="entry name" value="Fervidolysin_NPro-like"/>
    <property type="match status" value="1"/>
</dbReference>
<organism evidence="13 14">
    <name type="scientific">Dactylosporangium aurantiacum</name>
    <dbReference type="NCBI Taxonomy" id="35754"/>
    <lineage>
        <taxon>Bacteria</taxon>
        <taxon>Bacillati</taxon>
        <taxon>Actinomycetota</taxon>
        <taxon>Actinomycetes</taxon>
        <taxon>Micromonosporales</taxon>
        <taxon>Micromonosporaceae</taxon>
        <taxon>Dactylosporangium</taxon>
    </lineage>
</organism>
<evidence type="ECO:0000313" key="13">
    <source>
        <dbReference type="EMBL" id="UWZ58408.1"/>
    </source>
</evidence>
<feature type="domain" description="Peptidase S8/S53" evidence="11">
    <location>
        <begin position="148"/>
        <end position="450"/>
    </location>
</feature>
<feature type="domain" description="Fervidolysin-like N-terminal prodomain" evidence="12">
    <location>
        <begin position="46"/>
        <end position="109"/>
    </location>
</feature>
<dbReference type="KEGG" id="daur:Daura_20855"/>
<dbReference type="PRINTS" id="PR00723">
    <property type="entry name" value="SUBTILISIN"/>
</dbReference>
<protein>
    <submittedName>
        <fullName evidence="13">S8 family peptidase</fullName>
    </submittedName>
</protein>
<keyword evidence="8" id="KW-0865">Zymogen</keyword>
<dbReference type="Gene3D" id="3.40.50.200">
    <property type="entry name" value="Peptidase S8/S53 domain"/>
    <property type="match status" value="1"/>
</dbReference>
<dbReference type="GO" id="GO:0005576">
    <property type="term" value="C:extracellular region"/>
    <property type="evidence" value="ECO:0007669"/>
    <property type="project" value="UniProtKB-SubCell"/>
</dbReference>
<evidence type="ECO:0000259" key="12">
    <source>
        <dbReference type="Pfam" id="PF22148"/>
    </source>
</evidence>
<dbReference type="AlphaFoldDB" id="A0A9Q9ISZ1"/>
<dbReference type="PROSITE" id="PS00138">
    <property type="entry name" value="SUBTILASE_SER"/>
    <property type="match status" value="1"/>
</dbReference>
<dbReference type="SUPFAM" id="SSF52743">
    <property type="entry name" value="Subtilisin-like"/>
    <property type="match status" value="1"/>
</dbReference>
<keyword evidence="7 9" id="KW-0720">Serine protease</keyword>
<dbReference type="InterPro" id="IPR050131">
    <property type="entry name" value="Peptidase_S8_subtilisin-like"/>
</dbReference>
<dbReference type="FunFam" id="3.40.50.200:FF:000022">
    <property type="entry name" value="Extracellular protease"/>
    <property type="match status" value="1"/>
</dbReference>
<dbReference type="RefSeq" id="WP_033365280.1">
    <property type="nucleotide sequence ID" value="NZ_CP073767.1"/>
</dbReference>
<proteinExistence type="inferred from homology"/>
<feature type="chain" id="PRO_5040161441" evidence="10">
    <location>
        <begin position="30"/>
        <end position="463"/>
    </location>
</feature>
<dbReference type="PROSITE" id="PS51892">
    <property type="entry name" value="SUBTILASE"/>
    <property type="match status" value="1"/>
</dbReference>
<dbReference type="InterPro" id="IPR034176">
    <property type="entry name" value="Peptidases_S8_13"/>
</dbReference>
<keyword evidence="6 9" id="KW-0378">Hydrolase</keyword>
<dbReference type="InterPro" id="IPR054399">
    <property type="entry name" value="Fervidolysin-like_N_prodom"/>
</dbReference>
<feature type="active site" description="Charge relay system" evidence="9">
    <location>
        <position position="157"/>
    </location>
</feature>
<dbReference type="EMBL" id="CP073767">
    <property type="protein sequence ID" value="UWZ58408.1"/>
    <property type="molecule type" value="Genomic_DNA"/>
</dbReference>
<dbReference type="Proteomes" id="UP001058003">
    <property type="component" value="Chromosome"/>
</dbReference>
<reference evidence="13" key="1">
    <citation type="submission" date="2021-04" db="EMBL/GenBank/DDBJ databases">
        <title>Dactylosporangium aurantiacum NRRL B-8018 full assembly.</title>
        <authorList>
            <person name="Hartkoorn R.C."/>
            <person name="Beaudoing E."/>
            <person name="Hot D."/>
        </authorList>
    </citation>
    <scope>NUCLEOTIDE SEQUENCE</scope>
    <source>
        <strain evidence="13">NRRL B-8018</strain>
    </source>
</reference>
<evidence type="ECO:0000256" key="5">
    <source>
        <dbReference type="ARBA" id="ARBA00022729"/>
    </source>
</evidence>
<evidence type="ECO:0000256" key="6">
    <source>
        <dbReference type="ARBA" id="ARBA00022801"/>
    </source>
</evidence>
<dbReference type="CDD" id="cd07496">
    <property type="entry name" value="Peptidases_S8_13"/>
    <property type="match status" value="1"/>
</dbReference>
<dbReference type="InterPro" id="IPR036852">
    <property type="entry name" value="Peptidase_S8/S53_dom_sf"/>
</dbReference>
<feature type="active site" description="Charge relay system" evidence="9">
    <location>
        <position position="216"/>
    </location>
</feature>
<gene>
    <name evidence="13" type="ORF">Daura_20855</name>
</gene>
<evidence type="ECO:0000256" key="3">
    <source>
        <dbReference type="ARBA" id="ARBA00022525"/>
    </source>
</evidence>
<sequence>MKRSRVSTFVTGATALVLTTFAIQAPAHAQVPAGSEAAPADGQSQQYIVQFKAGADRGAALRAIGNRLGVSLTEQRQLAVGAHVITVNRRTAGLLAALQARGDVEYAEPDTQMYALSTPNDPNYPQQWDYFEPTGGMNVPGAWDLATGTGAVVAVLDTGRTSHPDLDARWLGGYDFISSSTISRDGNGRDADAQDQGDWYAAGECGQTTASNSSWHGTHVAGTIAAVANNSLGVAGIAYNARVVPVRVLGKCGGTSSDIADAIVWASGGSVAGVPANPNPAKVINMSLGGSGSCSQTYRRAISSANSRGTTVVVAAGNSNANASGFSPANCAGVVTVAALDRDGNRAFYSNYGSTVEVAAPGGEVRLETDPPGTRSTPQNGILSTLNDGATTPGNPTYTTYMGTSMAAPHVAGLVALMLSRNPSLTPTQVLAALQAHARPIPGTCSGGCGAGLVDAAATVAAV</sequence>
<keyword evidence="3" id="KW-0964">Secreted</keyword>